<organism evidence="3 4">
    <name type="scientific">Telmatospirillum siberiense</name>
    <dbReference type="NCBI Taxonomy" id="382514"/>
    <lineage>
        <taxon>Bacteria</taxon>
        <taxon>Pseudomonadati</taxon>
        <taxon>Pseudomonadota</taxon>
        <taxon>Alphaproteobacteria</taxon>
        <taxon>Rhodospirillales</taxon>
        <taxon>Rhodospirillaceae</taxon>
        <taxon>Telmatospirillum</taxon>
    </lineage>
</organism>
<feature type="transmembrane region" description="Helical" evidence="2">
    <location>
        <begin position="46"/>
        <end position="72"/>
    </location>
</feature>
<feature type="transmembrane region" description="Helical" evidence="2">
    <location>
        <begin position="426"/>
        <end position="444"/>
    </location>
</feature>
<name>A0A2N3PR43_9PROT</name>
<evidence type="ECO:0000313" key="3">
    <source>
        <dbReference type="EMBL" id="PKU22852.1"/>
    </source>
</evidence>
<evidence type="ECO:0008006" key="5">
    <source>
        <dbReference type="Google" id="ProtNLM"/>
    </source>
</evidence>
<proteinExistence type="predicted"/>
<reference evidence="4" key="1">
    <citation type="submission" date="2017-12" db="EMBL/GenBank/DDBJ databases">
        <title>Draft genome sequence of Telmatospirillum siberiense 26-4b1T, an acidotolerant peatland alphaproteobacterium potentially involved in sulfur cycling.</title>
        <authorList>
            <person name="Hausmann B."/>
            <person name="Pjevac P."/>
            <person name="Schreck K."/>
            <person name="Herbold C.W."/>
            <person name="Daims H."/>
            <person name="Wagner M."/>
            <person name="Pester M."/>
            <person name="Loy A."/>
        </authorList>
    </citation>
    <scope>NUCLEOTIDE SEQUENCE [LARGE SCALE GENOMIC DNA]</scope>
    <source>
        <strain evidence="4">26-4b1</strain>
    </source>
</reference>
<dbReference type="Proteomes" id="UP000233293">
    <property type="component" value="Unassembled WGS sequence"/>
</dbReference>
<evidence type="ECO:0000256" key="2">
    <source>
        <dbReference type="SAM" id="Phobius"/>
    </source>
</evidence>
<dbReference type="AlphaFoldDB" id="A0A2N3PR43"/>
<sequence>MQQALDHMDRPSLPSQDKPFEKTDEHHFPRFREQPMNRSAPRRLWFLWHSWLALPIWVFLLFVCVTGTIATIDKEILWLIDPAVRADHENGTVRKPLNAVAEDIHRQLPNAAIAGIAFGEPYMALKVSLYTPDGADTTAWVNPYSGIIQRISHGINFSDFVVSLHGWLLMPWTKGTPIGWYAVTLLGVPLLGSAITGMVIFKRFWRTYITWPKLRFRQGARLFWGDLHRLAGAWSLWFIIIIAVTGLWFLVRGVMYDLHVPVGMEAPDIPRREVPSRKAGEPLPEIDIDGALAAVRTARPETRPLAVILPEHARGTISVYSRSAFPLLAEEAWVHPYSGDVLMVRDWRNARTSEVISTLNASLHFGNFAGLPVKLVWTFFGALLSTLVATGTVIGARRAAKASREILATASPLAGGPRRARFRWRFYLGGLVLILPLMSFPRYFTEVSAPPLGAHILPGREVGPFRVTLAEVIPGAPRLSEQGGLLKDYALHIENGYPDRIRLAYLRRGKPPHERNLGEILEGNPYRLHGKVRFPPTLKSSDSLWLTIEEWDGTLHQTSWPLAEVMQGVTFGGES</sequence>
<feature type="compositionally biased region" description="Basic and acidic residues" evidence="1">
    <location>
        <begin position="18"/>
        <end position="32"/>
    </location>
</feature>
<feature type="transmembrane region" description="Helical" evidence="2">
    <location>
        <begin position="178"/>
        <end position="201"/>
    </location>
</feature>
<evidence type="ECO:0000313" key="4">
    <source>
        <dbReference type="Proteomes" id="UP000233293"/>
    </source>
</evidence>
<dbReference type="EMBL" id="PIUM01000026">
    <property type="protein sequence ID" value="PKU22852.1"/>
    <property type="molecule type" value="Genomic_DNA"/>
</dbReference>
<accession>A0A2N3PR43</accession>
<keyword evidence="2" id="KW-1133">Transmembrane helix</keyword>
<comment type="caution">
    <text evidence="3">The sequence shown here is derived from an EMBL/GenBank/DDBJ whole genome shotgun (WGS) entry which is preliminary data.</text>
</comment>
<dbReference type="InterPro" id="IPR005625">
    <property type="entry name" value="PepSY-ass_TM"/>
</dbReference>
<gene>
    <name evidence="3" type="ORF">CWS72_19555</name>
</gene>
<feature type="compositionally biased region" description="Basic and acidic residues" evidence="1">
    <location>
        <begin position="1"/>
        <end position="10"/>
    </location>
</feature>
<dbReference type="Pfam" id="PF03929">
    <property type="entry name" value="PepSY_TM"/>
    <property type="match status" value="1"/>
</dbReference>
<dbReference type="PANTHER" id="PTHR34219">
    <property type="entry name" value="IRON-REGULATED INNER MEMBRANE PROTEIN-RELATED"/>
    <property type="match status" value="1"/>
</dbReference>
<keyword evidence="4" id="KW-1185">Reference proteome</keyword>
<dbReference type="PANTHER" id="PTHR34219:SF8">
    <property type="entry name" value="PEPSY DOMAIN-CONTAINING PROTEIN"/>
    <property type="match status" value="1"/>
</dbReference>
<keyword evidence="2" id="KW-0472">Membrane</keyword>
<feature type="transmembrane region" description="Helical" evidence="2">
    <location>
        <begin position="222"/>
        <end position="251"/>
    </location>
</feature>
<feature type="region of interest" description="Disordered" evidence="1">
    <location>
        <begin position="1"/>
        <end position="32"/>
    </location>
</feature>
<keyword evidence="2" id="KW-0812">Transmembrane</keyword>
<protein>
    <recommendedName>
        <fullName evidence="5">PepSY domain-containing protein</fullName>
    </recommendedName>
</protein>
<evidence type="ECO:0000256" key="1">
    <source>
        <dbReference type="SAM" id="MobiDB-lite"/>
    </source>
</evidence>
<feature type="transmembrane region" description="Helical" evidence="2">
    <location>
        <begin position="375"/>
        <end position="396"/>
    </location>
</feature>